<dbReference type="InterPro" id="IPR036388">
    <property type="entry name" value="WH-like_DNA-bd_sf"/>
</dbReference>
<dbReference type="RefSeq" id="WP_033366969.1">
    <property type="nucleotide sequence ID" value="NZ_CP073767.1"/>
</dbReference>
<accession>A0A9Q9ILX9</accession>
<dbReference type="KEGG" id="daur:Daura_21720"/>
<gene>
    <name evidence="1" type="ORF">Daura_21720</name>
</gene>
<dbReference type="Proteomes" id="UP001058003">
    <property type="component" value="Chromosome"/>
</dbReference>
<dbReference type="AlphaFoldDB" id="A0A9Q9ILX9"/>
<evidence type="ECO:0000313" key="2">
    <source>
        <dbReference type="Proteomes" id="UP001058003"/>
    </source>
</evidence>
<organism evidence="1 2">
    <name type="scientific">Dactylosporangium aurantiacum</name>
    <dbReference type="NCBI Taxonomy" id="35754"/>
    <lineage>
        <taxon>Bacteria</taxon>
        <taxon>Bacillati</taxon>
        <taxon>Actinomycetota</taxon>
        <taxon>Actinomycetes</taxon>
        <taxon>Micromonosporales</taxon>
        <taxon>Micromonosporaceae</taxon>
        <taxon>Dactylosporangium</taxon>
    </lineage>
</organism>
<keyword evidence="2" id="KW-1185">Reference proteome</keyword>
<name>A0A9Q9ILX9_9ACTN</name>
<reference evidence="1" key="1">
    <citation type="submission" date="2021-04" db="EMBL/GenBank/DDBJ databases">
        <title>Dactylosporangium aurantiacum NRRL B-8018 full assembly.</title>
        <authorList>
            <person name="Hartkoorn R.C."/>
            <person name="Beaudoing E."/>
            <person name="Hot D."/>
        </authorList>
    </citation>
    <scope>NUCLEOTIDE SEQUENCE</scope>
    <source>
        <strain evidence="1">NRRL B-8018</strain>
    </source>
</reference>
<dbReference type="Gene3D" id="1.10.10.10">
    <property type="entry name" value="Winged helix-like DNA-binding domain superfamily/Winged helix DNA-binding domain"/>
    <property type="match status" value="1"/>
</dbReference>
<sequence length="97" mass="9969">MARPTASPDGPDDGLADALLSISRATVTLAARNLNQLDADVTLQQYRTLVILTCGGHANGDVAAGAGGRFSGPAADAAHRRCTPMASQRVRVPATAW</sequence>
<proteinExistence type="predicted"/>
<evidence type="ECO:0000313" key="1">
    <source>
        <dbReference type="EMBL" id="UWZ58559.1"/>
    </source>
</evidence>
<protein>
    <submittedName>
        <fullName evidence="1">Uncharacterized protein</fullName>
    </submittedName>
</protein>
<dbReference type="EMBL" id="CP073767">
    <property type="protein sequence ID" value="UWZ58559.1"/>
    <property type="molecule type" value="Genomic_DNA"/>
</dbReference>